<feature type="transmembrane region" description="Helical" evidence="1">
    <location>
        <begin position="39"/>
        <end position="59"/>
    </location>
</feature>
<keyword evidence="1" id="KW-0472">Membrane</keyword>
<dbReference type="EMBL" id="CP016809">
    <property type="protein sequence ID" value="ANY75352.1"/>
    <property type="molecule type" value="Genomic_DNA"/>
</dbReference>
<reference evidence="2" key="1">
    <citation type="submission" date="2016-08" db="EMBL/GenBank/DDBJ databases">
        <title>Complete Genome Seqeunce of Paenibacillus sp. nov. IHBB 9852 from high altitute lake of Indian trans-Himalayas.</title>
        <authorList>
            <person name="Kiran S."/>
            <person name="Swarnkar M.K."/>
            <person name="Rana A."/>
            <person name="Tewari R."/>
            <person name="Gulati A."/>
        </authorList>
    </citation>
    <scope>NUCLEOTIDE SEQUENCE [LARGE SCALE GENOMIC DNA]</scope>
    <source>
        <strain evidence="2">IHBB 9852</strain>
    </source>
</reference>
<organism evidence="2">
    <name type="scientific">Paenibacillus ihbetae</name>
    <dbReference type="NCBI Taxonomy" id="1870820"/>
    <lineage>
        <taxon>Bacteria</taxon>
        <taxon>Bacillati</taxon>
        <taxon>Bacillota</taxon>
        <taxon>Bacilli</taxon>
        <taxon>Bacillales</taxon>
        <taxon>Paenibacillaceae</taxon>
        <taxon>Paenibacillus</taxon>
    </lineage>
</organism>
<name>A0A1B2E628_9BACL</name>
<dbReference type="NCBIfam" id="NF041635">
    <property type="entry name" value="STM3941_fam"/>
    <property type="match status" value="1"/>
</dbReference>
<dbReference type="RefSeq" id="WP_099479067.1">
    <property type="nucleotide sequence ID" value="NZ_CP016809.1"/>
</dbReference>
<dbReference type="KEGG" id="pib:BBD41_23795"/>
<protein>
    <submittedName>
        <fullName evidence="2">Uncharacterized protein</fullName>
    </submittedName>
</protein>
<dbReference type="AlphaFoldDB" id="A0A1B2E628"/>
<proteinExistence type="predicted"/>
<gene>
    <name evidence="2" type="ORF">BBD41_23795</name>
</gene>
<dbReference type="InterPro" id="IPR048136">
    <property type="entry name" value="STM3941-like"/>
</dbReference>
<accession>A0A1B2E628</accession>
<sequence>MHRQEEIHIKPKLTKILLGSLLFVALGIFMLYAGLEDRLIVLVIAGFICTAFFGAMLVFSMSKILQRKPALVINDEGIIDRSSYVSVGAIPWNEIKSIDIYQVMNERFIGIEVHHPDEILARLPEWKQKLMRMNKMMTNATVHLSASGLSCNLNELFLTLYRRWKISKNDDITEMTEVVNHEELQA</sequence>
<feature type="transmembrane region" description="Helical" evidence="1">
    <location>
        <begin position="12"/>
        <end position="33"/>
    </location>
</feature>
<evidence type="ECO:0000256" key="1">
    <source>
        <dbReference type="SAM" id="Phobius"/>
    </source>
</evidence>
<evidence type="ECO:0000313" key="2">
    <source>
        <dbReference type="EMBL" id="ANY75352.1"/>
    </source>
</evidence>
<keyword evidence="1" id="KW-1133">Transmembrane helix</keyword>
<keyword evidence="1" id="KW-0812">Transmembrane</keyword>